<dbReference type="PANTHER" id="PTHR43504:SF1">
    <property type="entry name" value="ISOCITRATE DEHYDROGENASE [NADP]"/>
    <property type="match status" value="1"/>
</dbReference>
<dbReference type="InterPro" id="IPR024084">
    <property type="entry name" value="IsoPropMal-DH-like_dom"/>
</dbReference>
<dbReference type="EC" id="1.1.1.42" evidence="17"/>
<dbReference type="Proteomes" id="UP000664303">
    <property type="component" value="Unassembled WGS sequence"/>
</dbReference>
<dbReference type="InterPro" id="IPR004439">
    <property type="entry name" value="Isocitrate_DH_NADP_dimer_prok"/>
</dbReference>
<comment type="catalytic activity">
    <reaction evidence="11">
        <text>D-threo-isocitrate + NADP(+) = 2-oxoglutarate + CO2 + NADPH</text>
        <dbReference type="Rhea" id="RHEA:19629"/>
        <dbReference type="ChEBI" id="CHEBI:15562"/>
        <dbReference type="ChEBI" id="CHEBI:16526"/>
        <dbReference type="ChEBI" id="CHEBI:16810"/>
        <dbReference type="ChEBI" id="CHEBI:57783"/>
        <dbReference type="ChEBI" id="CHEBI:58349"/>
        <dbReference type="EC" id="1.1.1.42"/>
    </reaction>
</comment>
<reference evidence="19" key="1">
    <citation type="submission" date="2021-02" db="EMBL/GenBank/DDBJ databases">
        <title>PHA producing bacteria isolated from coastal sediment in Guangdong, Shenzhen.</title>
        <authorList>
            <person name="Zheng W."/>
            <person name="Yu S."/>
            <person name="Huang Y."/>
        </authorList>
    </citation>
    <scope>NUCLEOTIDE SEQUENCE</scope>
    <source>
        <strain evidence="19">TN14-10</strain>
    </source>
</reference>
<evidence type="ECO:0000256" key="11">
    <source>
        <dbReference type="ARBA" id="ARBA00023554"/>
    </source>
</evidence>
<comment type="similarity">
    <text evidence="2">Belongs to the isocitrate and isopropylmalate dehydrogenases family.</text>
</comment>
<feature type="binding site" evidence="13">
    <location>
        <position position="353"/>
    </location>
    <ligand>
        <name>NADP(+)</name>
        <dbReference type="ChEBI" id="CHEBI:58349"/>
    </ligand>
</feature>
<proteinExistence type="inferred from homology"/>
<dbReference type="GO" id="GO:0004450">
    <property type="term" value="F:isocitrate dehydrogenase (NADP+) activity"/>
    <property type="evidence" value="ECO:0007669"/>
    <property type="project" value="UniProtKB-UniRule"/>
</dbReference>
<dbReference type="SMART" id="SM01329">
    <property type="entry name" value="Iso_dh"/>
    <property type="match status" value="1"/>
</dbReference>
<evidence type="ECO:0000256" key="8">
    <source>
        <dbReference type="ARBA" id="ARBA00022857"/>
    </source>
</evidence>
<evidence type="ECO:0000256" key="5">
    <source>
        <dbReference type="ARBA" id="ARBA00022532"/>
    </source>
</evidence>
<evidence type="ECO:0000313" key="20">
    <source>
        <dbReference type="Proteomes" id="UP000664303"/>
    </source>
</evidence>
<dbReference type="GO" id="GO:0006097">
    <property type="term" value="P:glyoxylate cycle"/>
    <property type="evidence" value="ECO:0007669"/>
    <property type="project" value="UniProtKB-KW"/>
</dbReference>
<evidence type="ECO:0000256" key="17">
    <source>
        <dbReference type="RuleBase" id="RU004446"/>
    </source>
</evidence>
<evidence type="ECO:0000259" key="18">
    <source>
        <dbReference type="SMART" id="SM01329"/>
    </source>
</evidence>
<dbReference type="SUPFAM" id="SSF53659">
    <property type="entry name" value="Isocitrate/Isopropylmalate dehydrogenase-like"/>
    <property type="match status" value="1"/>
</dbReference>
<dbReference type="PROSITE" id="PS00470">
    <property type="entry name" value="IDH_IMDH"/>
    <property type="match status" value="1"/>
</dbReference>
<name>A0A939DI77_9GAMM</name>
<keyword evidence="9" id="KW-0560">Oxidoreductase</keyword>
<keyword evidence="5 17" id="KW-0816">Tricarboxylic acid cycle</keyword>
<evidence type="ECO:0000256" key="7">
    <source>
        <dbReference type="ARBA" id="ARBA00022842"/>
    </source>
</evidence>
<feature type="binding site" evidence="13">
    <location>
        <position position="392"/>
    </location>
    <ligand>
        <name>NADP(+)</name>
        <dbReference type="ChEBI" id="CHEBI:58349"/>
    </ligand>
</feature>
<evidence type="ECO:0000256" key="9">
    <source>
        <dbReference type="ARBA" id="ARBA00023002"/>
    </source>
</evidence>
<protein>
    <recommendedName>
        <fullName evidence="17">Isocitrate dehydrogenase [NADP]</fullName>
        <ecNumber evidence="17">1.1.1.42</ecNumber>
    </recommendedName>
</protein>
<comment type="caution">
    <text evidence="19">The sequence shown here is derived from an EMBL/GenBank/DDBJ whole genome shotgun (WGS) entry which is preliminary data.</text>
</comment>
<evidence type="ECO:0000256" key="15">
    <source>
        <dbReference type="PIRSR" id="PIRSR604439-4"/>
    </source>
</evidence>
<evidence type="ECO:0000256" key="12">
    <source>
        <dbReference type="PIRSR" id="PIRSR604439-1"/>
    </source>
</evidence>
<feature type="binding site" evidence="12">
    <location>
        <position position="154"/>
    </location>
    <ligand>
        <name>D-threo-isocitrate</name>
        <dbReference type="ChEBI" id="CHEBI:15562"/>
    </ligand>
</feature>
<dbReference type="PANTHER" id="PTHR43504">
    <property type="entry name" value="ISOCITRATE DEHYDROGENASE [NADP]"/>
    <property type="match status" value="1"/>
</dbReference>
<feature type="binding site" evidence="12">
    <location>
        <position position="116"/>
    </location>
    <ligand>
        <name>D-threo-isocitrate</name>
        <dbReference type="ChEBI" id="CHEBI:15562"/>
    </ligand>
</feature>
<feature type="binding site" evidence="13">
    <location>
        <position position="105"/>
    </location>
    <ligand>
        <name>NADP(+)</name>
        <dbReference type="ChEBI" id="CHEBI:58349"/>
    </ligand>
</feature>
<feature type="modified residue" description="Phosphoserine" evidence="16">
    <location>
        <position position="114"/>
    </location>
</feature>
<dbReference type="AlphaFoldDB" id="A0A939DI77"/>
<dbReference type="Pfam" id="PF00180">
    <property type="entry name" value="Iso_dh"/>
    <property type="match status" value="1"/>
</dbReference>
<dbReference type="Gene3D" id="3.40.718.10">
    <property type="entry name" value="Isopropylmalate Dehydrogenase"/>
    <property type="match status" value="1"/>
</dbReference>
<feature type="binding site" evidence="13">
    <location>
        <position position="396"/>
    </location>
    <ligand>
        <name>NADP(+)</name>
        <dbReference type="ChEBI" id="CHEBI:58349"/>
    </ligand>
</feature>
<feature type="binding site" evidence="12">
    <location>
        <position position="120"/>
    </location>
    <ligand>
        <name>D-threo-isocitrate</name>
        <dbReference type="ChEBI" id="CHEBI:15562"/>
    </ligand>
</feature>
<evidence type="ECO:0000256" key="1">
    <source>
        <dbReference type="ARBA" id="ARBA00001936"/>
    </source>
</evidence>
<dbReference type="RefSeq" id="WP_206562250.1">
    <property type="nucleotide sequence ID" value="NZ_JAFKCZ010000019.1"/>
</dbReference>
<dbReference type="EMBL" id="JAFKCZ010000019">
    <property type="protein sequence ID" value="MBN7798800.1"/>
    <property type="molecule type" value="Genomic_DNA"/>
</dbReference>
<feature type="modified residue" description="N6-acetyllysine" evidence="16">
    <location>
        <position position="143"/>
    </location>
</feature>
<comment type="subunit">
    <text evidence="3">Homodimer.</text>
</comment>
<feature type="modified residue" description="N6-succinyllysine" evidence="16">
    <location>
        <position position="101"/>
    </location>
</feature>
<keyword evidence="20" id="KW-1185">Reference proteome</keyword>
<comment type="cofactor">
    <cofactor evidence="1">
        <name>Mn(2+)</name>
        <dbReference type="ChEBI" id="CHEBI:29035"/>
    </cofactor>
</comment>
<keyword evidence="10 14" id="KW-0464">Manganese</keyword>
<dbReference type="NCBIfam" id="TIGR00183">
    <property type="entry name" value="prok_nadp_idh"/>
    <property type="match status" value="1"/>
</dbReference>
<dbReference type="GO" id="GO:0006099">
    <property type="term" value="P:tricarboxylic acid cycle"/>
    <property type="evidence" value="ECO:0007669"/>
    <property type="project" value="UniProtKB-UniRule"/>
</dbReference>
<evidence type="ECO:0000256" key="2">
    <source>
        <dbReference type="ARBA" id="ARBA00007769"/>
    </source>
</evidence>
<keyword evidence="7 14" id="KW-0460">Magnesium</keyword>
<feature type="binding site" evidence="12">
    <location>
        <position position="114"/>
    </location>
    <ligand>
        <name>D-threo-isocitrate</name>
        <dbReference type="ChEBI" id="CHEBI:15562"/>
    </ligand>
</feature>
<evidence type="ECO:0000256" key="16">
    <source>
        <dbReference type="PIRSR" id="PIRSR604439-5"/>
    </source>
</evidence>
<gene>
    <name evidence="19" type="primary">icd</name>
    <name evidence="19" type="ORF">JYP50_19525</name>
</gene>
<feature type="site" description="Critical for catalysis" evidence="15">
    <location>
        <position position="161"/>
    </location>
</feature>
<organism evidence="19 20">
    <name type="scientific">Parahaliea mediterranea</name>
    <dbReference type="NCBI Taxonomy" id="651086"/>
    <lineage>
        <taxon>Bacteria</taxon>
        <taxon>Pseudomonadati</taxon>
        <taxon>Pseudomonadota</taxon>
        <taxon>Gammaproteobacteria</taxon>
        <taxon>Cellvibrionales</taxon>
        <taxon>Halieaceae</taxon>
        <taxon>Parahaliea</taxon>
    </lineage>
</organism>
<keyword evidence="8 13" id="KW-0521">NADP</keyword>
<evidence type="ECO:0000313" key="19">
    <source>
        <dbReference type="EMBL" id="MBN7798800.1"/>
    </source>
</evidence>
<sequence length="417" mass="45403">MGYKHIQVPASGEKIIVNDDYSLNVPANPIIPFIEGDGIGVDISPVMIDVVNAAVDKAYGGDKKISWMEIYTGEKAAELYDGDWFPEETLDAIKEYSVAIKGPLTTPVGGGFRSLNVALRQELDLYTCLRPVRWFEGVPSPVKDPGACNMVIFRENSEDIYAGIEYQAGTEEAQKVVDFIINEMGATKIRFPQNVGIGIKPVSEEGTKRLVRKAIQYAIDQDLPSVTLVHKGNIMKFTEGAFRDWGYELAQQEFGGELLDGGPWVSIKNPNTGKEIVIKDVIADAMLQQILTRPRDYSVVATLNLNGDYLSDALAAQVGGIGIAPGANLSDNVALFEATHGTAPKYAGQDKVNPGSLILSAEMMLRHMGWNEAADLIIKGMNGAIQNGTVTYDFERLMDGATLVSCSEFGQKLIENM</sequence>
<evidence type="ECO:0000256" key="10">
    <source>
        <dbReference type="ARBA" id="ARBA00023211"/>
    </source>
</evidence>
<dbReference type="GO" id="GO:0051287">
    <property type="term" value="F:NAD binding"/>
    <property type="evidence" value="ECO:0007669"/>
    <property type="project" value="InterPro"/>
</dbReference>
<keyword evidence="4 17" id="KW-0329">Glyoxylate bypass</keyword>
<accession>A0A939DI77</accession>
<feature type="binding site" evidence="14">
    <location>
        <position position="308"/>
    </location>
    <ligand>
        <name>Mg(2+)</name>
        <dbReference type="ChEBI" id="CHEBI:18420"/>
    </ligand>
</feature>
<dbReference type="GO" id="GO:0000287">
    <property type="term" value="F:magnesium ion binding"/>
    <property type="evidence" value="ECO:0007669"/>
    <property type="project" value="InterPro"/>
</dbReference>
<feature type="binding site" evidence="12">
    <location>
        <position position="130"/>
    </location>
    <ligand>
        <name>D-threo-isocitrate</name>
        <dbReference type="ChEBI" id="CHEBI:15562"/>
    </ligand>
</feature>
<evidence type="ECO:0000256" key="14">
    <source>
        <dbReference type="PIRSR" id="PIRSR604439-3"/>
    </source>
</evidence>
<evidence type="ECO:0000256" key="6">
    <source>
        <dbReference type="ARBA" id="ARBA00022723"/>
    </source>
</evidence>
<dbReference type="NCBIfam" id="NF005425">
    <property type="entry name" value="PRK07006.1"/>
    <property type="match status" value="1"/>
</dbReference>
<evidence type="ECO:0000256" key="3">
    <source>
        <dbReference type="ARBA" id="ARBA00011738"/>
    </source>
</evidence>
<evidence type="ECO:0000256" key="13">
    <source>
        <dbReference type="PIRSR" id="PIRSR604439-2"/>
    </source>
</evidence>
<comment type="cofactor">
    <cofactor evidence="14">
        <name>Mg(2+)</name>
        <dbReference type="ChEBI" id="CHEBI:18420"/>
    </cofactor>
    <cofactor evidence="14">
        <name>Mn(2+)</name>
        <dbReference type="ChEBI" id="CHEBI:29035"/>
    </cofactor>
    <text evidence="14">Binds 1 Mg(2+) or Mn(2+) ion per subunit.</text>
</comment>
<evidence type="ECO:0000256" key="4">
    <source>
        <dbReference type="ARBA" id="ARBA00022435"/>
    </source>
</evidence>
<dbReference type="InterPro" id="IPR019818">
    <property type="entry name" value="IsoCit/isopropylmalate_DH_CS"/>
</dbReference>
<feature type="domain" description="Isopropylmalate dehydrogenase-like" evidence="18">
    <location>
        <begin position="30"/>
        <end position="413"/>
    </location>
</feature>
<keyword evidence="6 17" id="KW-0479">Metal-binding</keyword>
<feature type="binding site" evidence="13">
    <location>
        <begin position="340"/>
        <end position="346"/>
    </location>
    <ligand>
        <name>NADP(+)</name>
        <dbReference type="ChEBI" id="CHEBI:58349"/>
    </ligand>
</feature>
<feature type="site" description="Critical for catalysis" evidence="15">
    <location>
        <position position="231"/>
    </location>
</feature>